<dbReference type="Proteomes" id="UP000886520">
    <property type="component" value="Chromosome 3"/>
</dbReference>
<comment type="caution">
    <text evidence="1">The sequence shown here is derived from an EMBL/GenBank/DDBJ whole genome shotgun (WGS) entry which is preliminary data.</text>
</comment>
<accession>A0A9D4ZQ97</accession>
<dbReference type="AlphaFoldDB" id="A0A9D4ZQ97"/>
<dbReference type="EMBL" id="JABFUD020000002">
    <property type="protein sequence ID" value="KAI5083813.1"/>
    <property type="molecule type" value="Genomic_DNA"/>
</dbReference>
<proteinExistence type="predicted"/>
<organism evidence="1 2">
    <name type="scientific">Adiantum capillus-veneris</name>
    <name type="common">Maidenhair fern</name>
    <dbReference type="NCBI Taxonomy" id="13818"/>
    <lineage>
        <taxon>Eukaryota</taxon>
        <taxon>Viridiplantae</taxon>
        <taxon>Streptophyta</taxon>
        <taxon>Embryophyta</taxon>
        <taxon>Tracheophyta</taxon>
        <taxon>Polypodiopsida</taxon>
        <taxon>Polypodiidae</taxon>
        <taxon>Polypodiales</taxon>
        <taxon>Pteridineae</taxon>
        <taxon>Pteridaceae</taxon>
        <taxon>Vittarioideae</taxon>
        <taxon>Adiantum</taxon>
    </lineage>
</organism>
<evidence type="ECO:0000313" key="2">
    <source>
        <dbReference type="Proteomes" id="UP000886520"/>
    </source>
</evidence>
<sequence length="121" mass="12927">MSSVKTSAHREPCLVILLCSFFNASSHNAIARPCRLPCSCPSLLLVTMPLPCATVHVCALFARPGIDRSGGKWESKEDYYCPYKGARRGGRGASAQPTMAIGAGNFERSQIHSESGAELIG</sequence>
<keyword evidence="2" id="KW-1185">Reference proteome</keyword>
<gene>
    <name evidence="1" type="ORF">GOP47_0003556</name>
</gene>
<reference evidence="1" key="1">
    <citation type="submission" date="2021-01" db="EMBL/GenBank/DDBJ databases">
        <title>Adiantum capillus-veneris genome.</title>
        <authorList>
            <person name="Fang Y."/>
            <person name="Liao Q."/>
        </authorList>
    </citation>
    <scope>NUCLEOTIDE SEQUENCE</scope>
    <source>
        <strain evidence="1">H3</strain>
        <tissue evidence="1">Leaf</tissue>
    </source>
</reference>
<protein>
    <submittedName>
        <fullName evidence="1">Uncharacterized protein</fullName>
    </submittedName>
</protein>
<evidence type="ECO:0000313" key="1">
    <source>
        <dbReference type="EMBL" id="KAI5083813.1"/>
    </source>
</evidence>
<name>A0A9D4ZQ97_ADICA</name>